<gene>
    <name evidence="6" type="ORF">GXW71_04670</name>
</gene>
<comment type="similarity">
    <text evidence="1">Belongs to the LysR transcriptional regulatory family.</text>
</comment>
<dbReference type="Gene3D" id="3.40.190.290">
    <property type="match status" value="1"/>
</dbReference>
<evidence type="ECO:0000256" key="2">
    <source>
        <dbReference type="ARBA" id="ARBA00023015"/>
    </source>
</evidence>
<dbReference type="InterPro" id="IPR000847">
    <property type="entry name" value="LysR_HTH_N"/>
</dbReference>
<dbReference type="Pfam" id="PF00126">
    <property type="entry name" value="HTH_1"/>
    <property type="match status" value="1"/>
</dbReference>
<evidence type="ECO:0000256" key="3">
    <source>
        <dbReference type="ARBA" id="ARBA00023125"/>
    </source>
</evidence>
<organism evidence="6 7">
    <name type="scientific">Plastoroseomonas hellenica</name>
    <dbReference type="NCBI Taxonomy" id="2687306"/>
    <lineage>
        <taxon>Bacteria</taxon>
        <taxon>Pseudomonadati</taxon>
        <taxon>Pseudomonadota</taxon>
        <taxon>Alphaproteobacteria</taxon>
        <taxon>Acetobacterales</taxon>
        <taxon>Acetobacteraceae</taxon>
        <taxon>Plastoroseomonas</taxon>
    </lineage>
</organism>
<evidence type="ECO:0000313" key="7">
    <source>
        <dbReference type="Proteomes" id="UP001196870"/>
    </source>
</evidence>
<keyword evidence="3" id="KW-0238">DNA-binding</keyword>
<keyword evidence="2" id="KW-0805">Transcription regulation</keyword>
<dbReference type="SUPFAM" id="SSF53850">
    <property type="entry name" value="Periplasmic binding protein-like II"/>
    <property type="match status" value="1"/>
</dbReference>
<name>A0ABS5ETL9_9PROT</name>
<dbReference type="PANTHER" id="PTHR30537">
    <property type="entry name" value="HTH-TYPE TRANSCRIPTIONAL REGULATOR"/>
    <property type="match status" value="1"/>
</dbReference>
<dbReference type="Gene3D" id="1.10.10.10">
    <property type="entry name" value="Winged helix-like DNA-binding domain superfamily/Winged helix DNA-binding domain"/>
    <property type="match status" value="1"/>
</dbReference>
<dbReference type="EMBL" id="JAAGBB010000004">
    <property type="protein sequence ID" value="MBR0663646.1"/>
    <property type="molecule type" value="Genomic_DNA"/>
</dbReference>
<dbReference type="SUPFAM" id="SSF46785">
    <property type="entry name" value="Winged helix' DNA-binding domain"/>
    <property type="match status" value="1"/>
</dbReference>
<proteinExistence type="inferred from homology"/>
<dbReference type="InterPro" id="IPR005119">
    <property type="entry name" value="LysR_subst-bd"/>
</dbReference>
<sequence>MSLPARQEVFSLEDLRLLAALAETGSLAAAARQVRVNHASAWRRLGALEGRLGVRLFDRRRTGYAATPAGEEAIAVARHMLAELDALERRLAGRDIRPSGIVRLTTTDTLLALVLPVVAGLRATHPGLVVELVTDNGFFTLTRRDADIALRPASAAPEGLVARRLGTVATAVYASARYRETRAGDPLALDWLGPDDSLSHLGSARWIADEVAPERIVHRASSLLALAAAARAGIGLAPLPCVIADPDPGLVRVMPPLAEMATSLWLLTHPDLRSTARVRVVLDALAEQLKAQRGLLAGQELRGL</sequence>
<dbReference type="InterPro" id="IPR036388">
    <property type="entry name" value="WH-like_DNA-bd_sf"/>
</dbReference>
<evidence type="ECO:0000256" key="1">
    <source>
        <dbReference type="ARBA" id="ARBA00009437"/>
    </source>
</evidence>
<feature type="domain" description="HTH lysR-type" evidence="5">
    <location>
        <begin position="10"/>
        <end position="67"/>
    </location>
</feature>
<comment type="caution">
    <text evidence="6">The sequence shown here is derived from an EMBL/GenBank/DDBJ whole genome shotgun (WGS) entry which is preliminary data.</text>
</comment>
<evidence type="ECO:0000313" key="6">
    <source>
        <dbReference type="EMBL" id="MBR0663646.1"/>
    </source>
</evidence>
<dbReference type="PROSITE" id="PS50931">
    <property type="entry name" value="HTH_LYSR"/>
    <property type="match status" value="1"/>
</dbReference>
<protein>
    <submittedName>
        <fullName evidence="6">LysR family transcriptional regulator</fullName>
    </submittedName>
</protein>
<evidence type="ECO:0000256" key="4">
    <source>
        <dbReference type="ARBA" id="ARBA00023163"/>
    </source>
</evidence>
<evidence type="ECO:0000259" key="5">
    <source>
        <dbReference type="PROSITE" id="PS50931"/>
    </source>
</evidence>
<dbReference type="Proteomes" id="UP001196870">
    <property type="component" value="Unassembled WGS sequence"/>
</dbReference>
<dbReference type="PANTHER" id="PTHR30537:SF3">
    <property type="entry name" value="TRANSCRIPTIONAL REGULATORY PROTEIN"/>
    <property type="match status" value="1"/>
</dbReference>
<accession>A0ABS5ETL9</accession>
<dbReference type="InterPro" id="IPR036390">
    <property type="entry name" value="WH_DNA-bd_sf"/>
</dbReference>
<keyword evidence="7" id="KW-1185">Reference proteome</keyword>
<dbReference type="InterPro" id="IPR058163">
    <property type="entry name" value="LysR-type_TF_proteobact-type"/>
</dbReference>
<reference evidence="7" key="1">
    <citation type="journal article" date="2021" name="Syst. Appl. Microbiol.">
        <title>Roseomonas hellenica sp. nov., isolated from roots of wild-growing Alkanna tinctoria.</title>
        <authorList>
            <person name="Rat A."/>
            <person name="Naranjo H.D."/>
            <person name="Lebbe L."/>
            <person name="Cnockaert M."/>
            <person name="Krigas N."/>
            <person name="Grigoriadou K."/>
            <person name="Maloupa E."/>
            <person name="Willems A."/>
        </authorList>
    </citation>
    <scope>NUCLEOTIDE SEQUENCE [LARGE SCALE GENOMIC DNA]</scope>
    <source>
        <strain evidence="7">LMG 31523</strain>
    </source>
</reference>
<dbReference type="Pfam" id="PF03466">
    <property type="entry name" value="LysR_substrate"/>
    <property type="match status" value="1"/>
</dbReference>
<keyword evidence="4" id="KW-0804">Transcription</keyword>